<gene>
    <name evidence="2" type="ORF">PIB30_049361</name>
</gene>
<keyword evidence="3" id="KW-1185">Reference proteome</keyword>
<accession>A0ABU6SH85</accession>
<evidence type="ECO:0000313" key="3">
    <source>
        <dbReference type="Proteomes" id="UP001341840"/>
    </source>
</evidence>
<sequence length="121" mass="13383">MFNIIATTTRTLTHSSLRQWPHSLEPSLPHGNPPLLARSLSRQPSSHSRSDHRPLCHGKPPSRLLTTGAVPFNLTSPHFSVLSITVTRSQNPCTVATLSSSSPDFRVLIFRLPKKLQCLVN</sequence>
<evidence type="ECO:0000313" key="2">
    <source>
        <dbReference type="EMBL" id="MED6135729.1"/>
    </source>
</evidence>
<dbReference type="Proteomes" id="UP001341840">
    <property type="component" value="Unassembled WGS sequence"/>
</dbReference>
<feature type="region of interest" description="Disordered" evidence="1">
    <location>
        <begin position="23"/>
        <end position="60"/>
    </location>
</feature>
<proteinExistence type="predicted"/>
<name>A0ABU6SH85_9FABA</name>
<protein>
    <submittedName>
        <fullName evidence="2">Uncharacterized protein</fullName>
    </submittedName>
</protein>
<organism evidence="2 3">
    <name type="scientific">Stylosanthes scabra</name>
    <dbReference type="NCBI Taxonomy" id="79078"/>
    <lineage>
        <taxon>Eukaryota</taxon>
        <taxon>Viridiplantae</taxon>
        <taxon>Streptophyta</taxon>
        <taxon>Embryophyta</taxon>
        <taxon>Tracheophyta</taxon>
        <taxon>Spermatophyta</taxon>
        <taxon>Magnoliopsida</taxon>
        <taxon>eudicotyledons</taxon>
        <taxon>Gunneridae</taxon>
        <taxon>Pentapetalae</taxon>
        <taxon>rosids</taxon>
        <taxon>fabids</taxon>
        <taxon>Fabales</taxon>
        <taxon>Fabaceae</taxon>
        <taxon>Papilionoideae</taxon>
        <taxon>50 kb inversion clade</taxon>
        <taxon>dalbergioids sensu lato</taxon>
        <taxon>Dalbergieae</taxon>
        <taxon>Pterocarpus clade</taxon>
        <taxon>Stylosanthes</taxon>
    </lineage>
</organism>
<comment type="caution">
    <text evidence="2">The sequence shown here is derived from an EMBL/GenBank/DDBJ whole genome shotgun (WGS) entry which is preliminary data.</text>
</comment>
<feature type="compositionally biased region" description="Low complexity" evidence="1">
    <location>
        <begin position="38"/>
        <end position="47"/>
    </location>
</feature>
<reference evidence="2 3" key="1">
    <citation type="journal article" date="2023" name="Plants (Basel)">
        <title>Bridging the Gap: Combining Genomics and Transcriptomics Approaches to Understand Stylosanthes scabra, an Orphan Legume from the Brazilian Caatinga.</title>
        <authorList>
            <person name="Ferreira-Neto J.R.C."/>
            <person name="da Silva M.D."/>
            <person name="Binneck E."/>
            <person name="de Melo N.F."/>
            <person name="da Silva R.H."/>
            <person name="de Melo A.L.T.M."/>
            <person name="Pandolfi V."/>
            <person name="Bustamante F.O."/>
            <person name="Brasileiro-Vidal A.C."/>
            <person name="Benko-Iseppon A.M."/>
        </authorList>
    </citation>
    <scope>NUCLEOTIDE SEQUENCE [LARGE SCALE GENOMIC DNA]</scope>
    <source>
        <tissue evidence="2">Leaves</tissue>
    </source>
</reference>
<dbReference type="EMBL" id="JASCZI010060746">
    <property type="protein sequence ID" value="MED6135729.1"/>
    <property type="molecule type" value="Genomic_DNA"/>
</dbReference>
<evidence type="ECO:0000256" key="1">
    <source>
        <dbReference type="SAM" id="MobiDB-lite"/>
    </source>
</evidence>